<dbReference type="PANTHER" id="PTHR21624:SF3">
    <property type="entry name" value="FATTY ACID HYDROXYLASE DOMAIN-CONTAINING PROTEIN"/>
    <property type="match status" value="1"/>
</dbReference>
<keyword evidence="9" id="KW-1185">Reference proteome</keyword>
<dbReference type="GO" id="GO:0016020">
    <property type="term" value="C:membrane"/>
    <property type="evidence" value="ECO:0007669"/>
    <property type="project" value="GOC"/>
</dbReference>
<comment type="subcellular location">
    <subcellularLocation>
        <location evidence="1">Endomembrane system</location>
        <topology evidence="1">Multi-pass membrane protein</topology>
    </subcellularLocation>
</comment>
<dbReference type="GO" id="GO:0006643">
    <property type="term" value="P:membrane lipid metabolic process"/>
    <property type="evidence" value="ECO:0007669"/>
    <property type="project" value="TreeGrafter"/>
</dbReference>
<feature type="domain" description="Fatty acid hydroxylase" evidence="7">
    <location>
        <begin position="96"/>
        <end position="232"/>
    </location>
</feature>
<dbReference type="AlphaFoldDB" id="A0A418M2J5"/>
<keyword evidence="2 6" id="KW-0812">Transmembrane</keyword>
<dbReference type="InterPro" id="IPR006694">
    <property type="entry name" value="Fatty_acid_hydroxylase"/>
</dbReference>
<feature type="transmembrane region" description="Helical" evidence="6">
    <location>
        <begin position="49"/>
        <end position="68"/>
    </location>
</feature>
<evidence type="ECO:0000256" key="2">
    <source>
        <dbReference type="ARBA" id="ARBA00022692"/>
    </source>
</evidence>
<evidence type="ECO:0000256" key="6">
    <source>
        <dbReference type="SAM" id="Phobius"/>
    </source>
</evidence>
<evidence type="ECO:0000256" key="5">
    <source>
        <dbReference type="ARBA" id="ARBA00023136"/>
    </source>
</evidence>
<comment type="caution">
    <text evidence="8">The sequence shown here is derived from an EMBL/GenBank/DDBJ whole genome shotgun (WGS) entry which is preliminary data.</text>
</comment>
<keyword evidence="5 6" id="KW-0472">Membrane</keyword>
<evidence type="ECO:0000256" key="4">
    <source>
        <dbReference type="ARBA" id="ARBA00023002"/>
    </source>
</evidence>
<proteinExistence type="predicted"/>
<dbReference type="GO" id="GO:0012505">
    <property type="term" value="C:endomembrane system"/>
    <property type="evidence" value="ECO:0007669"/>
    <property type="project" value="UniProtKB-SubCell"/>
</dbReference>
<evidence type="ECO:0000313" key="8">
    <source>
        <dbReference type="EMBL" id="RIV19908.1"/>
    </source>
</evidence>
<sequence length="286" mass="32992">MERLVNYFEHIPSSHRSLILVGGITLFWLVESAVPLFRFSYQKWHHAGINLFFTLTTIVINFVLAFMLLQTSDWAVRNGVGLLPWAQLPLWAEAIVGLLVLDLIGAWLPHWTEHSVKFLWRFHLIHHTDTYVDTTTANRHHPGESVIRFVFTVLAVLVTGAPMWLVFLYQSLSVILSQFNHANIELPRWLDRVLGLVIVTPNMHHVHHHYVLPVTNTNYGNIFPYWDRLFGTYHEMPSNAIQYGIDTHPEPHEHSHIGGLLKMPFQPYRPPVGEVPFKENANVPAN</sequence>
<organism evidence="8 9">
    <name type="scientific">Fibrisoma montanum</name>
    <dbReference type="NCBI Taxonomy" id="2305895"/>
    <lineage>
        <taxon>Bacteria</taxon>
        <taxon>Pseudomonadati</taxon>
        <taxon>Bacteroidota</taxon>
        <taxon>Cytophagia</taxon>
        <taxon>Cytophagales</taxon>
        <taxon>Spirosomataceae</taxon>
        <taxon>Fibrisoma</taxon>
    </lineage>
</organism>
<dbReference type="Proteomes" id="UP000283523">
    <property type="component" value="Unassembled WGS sequence"/>
</dbReference>
<evidence type="ECO:0000259" key="7">
    <source>
        <dbReference type="Pfam" id="PF04116"/>
    </source>
</evidence>
<dbReference type="InterPro" id="IPR051689">
    <property type="entry name" value="Sterol_desaturase/TMEM195"/>
</dbReference>
<evidence type="ECO:0000313" key="9">
    <source>
        <dbReference type="Proteomes" id="UP000283523"/>
    </source>
</evidence>
<evidence type="ECO:0000256" key="1">
    <source>
        <dbReference type="ARBA" id="ARBA00004127"/>
    </source>
</evidence>
<feature type="transmembrane region" description="Helical" evidence="6">
    <location>
        <begin position="88"/>
        <end position="108"/>
    </location>
</feature>
<feature type="transmembrane region" description="Helical" evidence="6">
    <location>
        <begin position="17"/>
        <end position="37"/>
    </location>
</feature>
<evidence type="ECO:0000256" key="3">
    <source>
        <dbReference type="ARBA" id="ARBA00022989"/>
    </source>
</evidence>
<dbReference type="GO" id="GO:0005506">
    <property type="term" value="F:iron ion binding"/>
    <property type="evidence" value="ECO:0007669"/>
    <property type="project" value="InterPro"/>
</dbReference>
<name>A0A418M2J5_9BACT</name>
<dbReference type="EMBL" id="QXED01000007">
    <property type="protein sequence ID" value="RIV19908.1"/>
    <property type="molecule type" value="Genomic_DNA"/>
</dbReference>
<dbReference type="GO" id="GO:0050479">
    <property type="term" value="F:glyceryl-ether monooxygenase activity"/>
    <property type="evidence" value="ECO:0007669"/>
    <property type="project" value="TreeGrafter"/>
</dbReference>
<dbReference type="OrthoDB" id="9770329at2"/>
<dbReference type="RefSeq" id="WP_119670193.1">
    <property type="nucleotide sequence ID" value="NZ_QXED01000007.1"/>
</dbReference>
<protein>
    <submittedName>
        <fullName evidence="8">Sterol desaturase family protein</fullName>
    </submittedName>
</protein>
<feature type="transmembrane region" description="Helical" evidence="6">
    <location>
        <begin position="149"/>
        <end position="169"/>
    </location>
</feature>
<reference evidence="8 9" key="1">
    <citation type="submission" date="2018-08" db="EMBL/GenBank/DDBJ databases">
        <title>Fibrisoma montanum sp. nov., isolated from Danxia mountain soil.</title>
        <authorList>
            <person name="Huang Y."/>
        </authorList>
    </citation>
    <scope>NUCLEOTIDE SEQUENCE [LARGE SCALE GENOMIC DNA]</scope>
    <source>
        <strain evidence="8 9">HYT19</strain>
    </source>
</reference>
<dbReference type="Pfam" id="PF04116">
    <property type="entry name" value="FA_hydroxylase"/>
    <property type="match status" value="1"/>
</dbReference>
<keyword evidence="3 6" id="KW-1133">Transmembrane helix</keyword>
<dbReference type="GO" id="GO:0008610">
    <property type="term" value="P:lipid biosynthetic process"/>
    <property type="evidence" value="ECO:0007669"/>
    <property type="project" value="InterPro"/>
</dbReference>
<keyword evidence="4" id="KW-0560">Oxidoreductase</keyword>
<dbReference type="PANTHER" id="PTHR21624">
    <property type="entry name" value="STEROL DESATURASE-RELATED PROTEIN"/>
    <property type="match status" value="1"/>
</dbReference>
<accession>A0A418M2J5</accession>
<gene>
    <name evidence="8" type="ORF">DYU11_23610</name>
</gene>